<evidence type="ECO:0000313" key="2">
    <source>
        <dbReference type="EMBL" id="KAK1360604.1"/>
    </source>
</evidence>
<dbReference type="GO" id="GO:0003714">
    <property type="term" value="F:transcription corepressor activity"/>
    <property type="evidence" value="ECO:0007669"/>
    <property type="project" value="InterPro"/>
</dbReference>
<dbReference type="Pfam" id="PF16879">
    <property type="entry name" value="Sin3a_C"/>
    <property type="match status" value="1"/>
</dbReference>
<dbReference type="GO" id="GO:0000122">
    <property type="term" value="P:negative regulation of transcription by RNA polymerase II"/>
    <property type="evidence" value="ECO:0007669"/>
    <property type="project" value="TreeGrafter"/>
</dbReference>
<comment type="caution">
    <text evidence="2">The sequence shown here is derived from an EMBL/GenBank/DDBJ whole genome shotgun (WGS) entry which is preliminary data.</text>
</comment>
<dbReference type="InterPro" id="IPR031693">
    <property type="entry name" value="Sin3_C"/>
</dbReference>
<protein>
    <recommendedName>
        <fullName evidence="1">Sin3 C-terminal domain-containing protein</fullName>
    </recommendedName>
</protein>
<feature type="domain" description="Sin3 C-terminal" evidence="1">
    <location>
        <begin position="10"/>
        <end position="104"/>
    </location>
</feature>
<dbReference type="PANTHER" id="PTHR12346">
    <property type="entry name" value="SIN3B-RELATED"/>
    <property type="match status" value="1"/>
</dbReference>
<evidence type="ECO:0000259" key="1">
    <source>
        <dbReference type="Pfam" id="PF16879"/>
    </source>
</evidence>
<reference evidence="2" key="2">
    <citation type="submission" date="2023-05" db="EMBL/GenBank/DDBJ databases">
        <authorList>
            <person name="Schelkunov M.I."/>
        </authorList>
    </citation>
    <scope>NUCLEOTIDE SEQUENCE</scope>
    <source>
        <strain evidence="2">Hsosn_3</strain>
        <tissue evidence="2">Leaf</tissue>
    </source>
</reference>
<sequence>MKRGSGKDSGPDVYARFLKALYDLLDGSSDNAKFEDDCRAIIGNQSYVLFTLDKLIYKLVKQLQTVASDEMDNKLLQLYEYEQSRQPEKKEDRSSAISQAIKMIETMKFLPTQACYYDGNEPIEFFAIFQTLMVFKGGRSVGYKKYIADNGLPDDTHTVEGLALFRVQGTGPENMQAIQVDTVSPTLASFHNSLFLLSETFA</sequence>
<keyword evidence="3" id="KW-1185">Reference proteome</keyword>
<dbReference type="PANTHER" id="PTHR12346:SF8">
    <property type="entry name" value="PAIRED AMPHIPATHIC HELIX PROTEIN SIN3-LIKE 2"/>
    <property type="match status" value="1"/>
</dbReference>
<reference evidence="2" key="1">
    <citation type="submission" date="2023-02" db="EMBL/GenBank/DDBJ databases">
        <title>Genome of toxic invasive species Heracleum sosnowskyi carries increased number of genes despite the absence of recent whole-genome duplications.</title>
        <authorList>
            <person name="Schelkunov M."/>
            <person name="Shtratnikova V."/>
            <person name="Makarenko M."/>
            <person name="Klepikova A."/>
            <person name="Omelchenko D."/>
            <person name="Novikova G."/>
            <person name="Obukhova E."/>
            <person name="Bogdanov V."/>
            <person name="Penin A."/>
            <person name="Logacheva M."/>
        </authorList>
    </citation>
    <scope>NUCLEOTIDE SEQUENCE</scope>
    <source>
        <strain evidence="2">Hsosn_3</strain>
        <tissue evidence="2">Leaf</tissue>
    </source>
</reference>
<organism evidence="2 3">
    <name type="scientific">Heracleum sosnowskyi</name>
    <dbReference type="NCBI Taxonomy" id="360622"/>
    <lineage>
        <taxon>Eukaryota</taxon>
        <taxon>Viridiplantae</taxon>
        <taxon>Streptophyta</taxon>
        <taxon>Embryophyta</taxon>
        <taxon>Tracheophyta</taxon>
        <taxon>Spermatophyta</taxon>
        <taxon>Magnoliopsida</taxon>
        <taxon>eudicotyledons</taxon>
        <taxon>Gunneridae</taxon>
        <taxon>Pentapetalae</taxon>
        <taxon>asterids</taxon>
        <taxon>campanulids</taxon>
        <taxon>Apiales</taxon>
        <taxon>Apiaceae</taxon>
        <taxon>Apioideae</taxon>
        <taxon>apioid superclade</taxon>
        <taxon>Tordylieae</taxon>
        <taxon>Tordyliinae</taxon>
        <taxon>Heracleum</taxon>
    </lineage>
</organism>
<name>A0AAD8M5R5_9APIA</name>
<dbReference type="GO" id="GO:0000118">
    <property type="term" value="C:histone deacetylase complex"/>
    <property type="evidence" value="ECO:0007669"/>
    <property type="project" value="TreeGrafter"/>
</dbReference>
<dbReference type="AlphaFoldDB" id="A0AAD8M5R5"/>
<proteinExistence type="predicted"/>
<dbReference type="GO" id="GO:0000785">
    <property type="term" value="C:chromatin"/>
    <property type="evidence" value="ECO:0007669"/>
    <property type="project" value="TreeGrafter"/>
</dbReference>
<dbReference type="EMBL" id="JAUIZM010000010">
    <property type="protein sequence ID" value="KAK1360604.1"/>
    <property type="molecule type" value="Genomic_DNA"/>
</dbReference>
<dbReference type="InterPro" id="IPR039774">
    <property type="entry name" value="Sin3-like"/>
</dbReference>
<gene>
    <name evidence="2" type="ORF">POM88_045078</name>
</gene>
<accession>A0AAD8M5R5</accession>
<dbReference type="Proteomes" id="UP001237642">
    <property type="component" value="Unassembled WGS sequence"/>
</dbReference>
<dbReference type="SUPFAM" id="SSF55753">
    <property type="entry name" value="Actin depolymerizing proteins"/>
    <property type="match status" value="1"/>
</dbReference>
<evidence type="ECO:0000313" key="3">
    <source>
        <dbReference type="Proteomes" id="UP001237642"/>
    </source>
</evidence>